<dbReference type="OrthoDB" id="6730379at2759"/>
<dbReference type="AlphaFoldDB" id="A0A9P5EYJ0"/>
<evidence type="ECO:0000256" key="3">
    <source>
        <dbReference type="ARBA" id="ARBA00022692"/>
    </source>
</evidence>
<feature type="transmembrane region" description="Helical" evidence="6">
    <location>
        <begin position="376"/>
        <end position="395"/>
    </location>
</feature>
<dbReference type="GO" id="GO:0022857">
    <property type="term" value="F:transmembrane transporter activity"/>
    <property type="evidence" value="ECO:0007669"/>
    <property type="project" value="InterPro"/>
</dbReference>
<sequence length="497" mass="55782">MKQADFDGAAMKQADVDVAATFLENVDHTVYTAEEERALRWRFDRRLVPLLFFNVTLGAVDKSALSTGALYTLKTDTGMITGSRYSWAGSAFYFGYLLWCFPSGSILQKFPIAKTMMVFQIMWGIILIATGFAQSFESLVALRVLLGALEAPVIPGNFLIMGMWYTRQEQPLRTGLFYTGMSSFITGPLGYLVGFVQGHWYNSWRALFWIEGSIAIAYALIIGVFLPDNPVKAKFINDKEKYIALNRLRVDQTGIKNQTWKWDQFSEALLDVKTWIMVALNVFMNVPNGGLGNFTPLIIAGLGYNARTASLLFMCVGITSTASCYICNFGVFIVSKRKPGVQVRGVFMLFGLLVGMISTIFLYTLSVHAIRSRLTALFMAYFYLGPYVVSVGLVAANTAGYTKKITVNALIFMAYCVSNIIGPFFFLTDQSPLYPLGIAAMLLSYGATIILISIYMAYCWWENRRRDAAVVPNYLPQEATEFKDLTDRQNPNFRYVW</sequence>
<feature type="transmembrane region" description="Helical" evidence="6">
    <location>
        <begin position="206"/>
        <end position="226"/>
    </location>
</feature>
<feature type="transmembrane region" description="Helical" evidence="6">
    <location>
        <begin position="140"/>
        <end position="164"/>
    </location>
</feature>
<evidence type="ECO:0000256" key="4">
    <source>
        <dbReference type="ARBA" id="ARBA00022989"/>
    </source>
</evidence>
<dbReference type="SUPFAM" id="SSF103473">
    <property type="entry name" value="MFS general substrate transporter"/>
    <property type="match status" value="1"/>
</dbReference>
<dbReference type="EMBL" id="QPMT01000009">
    <property type="protein sequence ID" value="KAF4862043.1"/>
    <property type="molecule type" value="Genomic_DNA"/>
</dbReference>
<evidence type="ECO:0000259" key="7">
    <source>
        <dbReference type="PROSITE" id="PS50850"/>
    </source>
</evidence>
<keyword evidence="9" id="KW-1185">Reference proteome</keyword>
<feature type="transmembrane region" description="Helical" evidence="6">
    <location>
        <begin position="407"/>
        <end position="427"/>
    </location>
</feature>
<comment type="caution">
    <text evidence="8">The sequence shown here is derived from an EMBL/GenBank/DDBJ whole genome shotgun (WGS) entry which is preliminary data.</text>
</comment>
<feature type="domain" description="Major facilitator superfamily (MFS) profile" evidence="7">
    <location>
        <begin position="47"/>
        <end position="464"/>
    </location>
</feature>
<dbReference type="InterPro" id="IPR036259">
    <property type="entry name" value="MFS_trans_sf"/>
</dbReference>
<dbReference type="PANTHER" id="PTHR43791:SF97">
    <property type="entry name" value="ALLANTOATE TRANSPORTER, PUTATIVE (AFU_ORTHOLOGUE AFUA_1G14700)-RELATED"/>
    <property type="match status" value="1"/>
</dbReference>
<feature type="transmembrane region" description="Helical" evidence="6">
    <location>
        <begin position="311"/>
        <end position="334"/>
    </location>
</feature>
<dbReference type="Pfam" id="PF07690">
    <property type="entry name" value="MFS_1"/>
    <property type="match status" value="1"/>
</dbReference>
<gene>
    <name evidence="8" type="ORF">CGCSCA2_v003821</name>
</gene>
<keyword evidence="3 6" id="KW-0812">Transmembrane</keyword>
<dbReference type="PROSITE" id="PS50850">
    <property type="entry name" value="MFS"/>
    <property type="match status" value="1"/>
</dbReference>
<dbReference type="GO" id="GO:0016020">
    <property type="term" value="C:membrane"/>
    <property type="evidence" value="ECO:0007669"/>
    <property type="project" value="UniProtKB-SubCell"/>
</dbReference>
<feature type="transmembrane region" description="Helical" evidence="6">
    <location>
        <begin position="116"/>
        <end position="134"/>
    </location>
</feature>
<keyword evidence="4 6" id="KW-1133">Transmembrane helix</keyword>
<evidence type="ECO:0000256" key="6">
    <source>
        <dbReference type="SAM" id="Phobius"/>
    </source>
</evidence>
<dbReference type="InterPro" id="IPR020846">
    <property type="entry name" value="MFS_dom"/>
</dbReference>
<reference evidence="8" key="1">
    <citation type="submission" date="2019-06" db="EMBL/GenBank/DDBJ databases">
        <authorList>
            <person name="Gan P."/>
            <person name="Shirasu K."/>
        </authorList>
    </citation>
    <scope>NUCLEOTIDE SEQUENCE [LARGE SCALE GENOMIC DNA]</scope>
    <source>
        <strain evidence="8">CAD2</strain>
    </source>
</reference>
<evidence type="ECO:0000313" key="9">
    <source>
        <dbReference type="Proteomes" id="UP000711996"/>
    </source>
</evidence>
<evidence type="ECO:0000256" key="1">
    <source>
        <dbReference type="ARBA" id="ARBA00004141"/>
    </source>
</evidence>
<feature type="transmembrane region" description="Helical" evidence="6">
    <location>
        <begin position="433"/>
        <end position="458"/>
    </location>
</feature>
<comment type="subcellular location">
    <subcellularLocation>
        <location evidence="1">Membrane</location>
        <topology evidence="1">Multi-pass membrane protein</topology>
    </subcellularLocation>
</comment>
<feature type="transmembrane region" description="Helical" evidence="6">
    <location>
        <begin position="346"/>
        <end position="370"/>
    </location>
</feature>
<proteinExistence type="predicted"/>
<accession>A0A9P5EYJ0</accession>
<keyword evidence="2" id="KW-0813">Transport</keyword>
<feature type="transmembrane region" description="Helical" evidence="6">
    <location>
        <begin position="47"/>
        <end position="65"/>
    </location>
</feature>
<evidence type="ECO:0000256" key="2">
    <source>
        <dbReference type="ARBA" id="ARBA00022448"/>
    </source>
</evidence>
<feature type="transmembrane region" description="Helical" evidence="6">
    <location>
        <begin position="85"/>
        <end position="104"/>
    </location>
</feature>
<dbReference type="Gene3D" id="1.20.1250.20">
    <property type="entry name" value="MFS general substrate transporter like domains"/>
    <property type="match status" value="1"/>
</dbReference>
<organism evidence="8 9">
    <name type="scientific">Colletotrichum siamense</name>
    <name type="common">Anthracnose fungus</name>
    <dbReference type="NCBI Taxonomy" id="690259"/>
    <lineage>
        <taxon>Eukaryota</taxon>
        <taxon>Fungi</taxon>
        <taxon>Dikarya</taxon>
        <taxon>Ascomycota</taxon>
        <taxon>Pezizomycotina</taxon>
        <taxon>Sordariomycetes</taxon>
        <taxon>Hypocreomycetidae</taxon>
        <taxon>Glomerellales</taxon>
        <taxon>Glomerellaceae</taxon>
        <taxon>Colletotrichum</taxon>
        <taxon>Colletotrichum gloeosporioides species complex</taxon>
    </lineage>
</organism>
<protein>
    <submittedName>
        <fullName evidence="8">Transporter</fullName>
    </submittedName>
</protein>
<name>A0A9P5EYJ0_COLSI</name>
<evidence type="ECO:0000256" key="5">
    <source>
        <dbReference type="ARBA" id="ARBA00023136"/>
    </source>
</evidence>
<evidence type="ECO:0000313" key="8">
    <source>
        <dbReference type="EMBL" id="KAF4862043.1"/>
    </source>
</evidence>
<dbReference type="InterPro" id="IPR011701">
    <property type="entry name" value="MFS"/>
</dbReference>
<keyword evidence="5 6" id="KW-0472">Membrane</keyword>
<feature type="transmembrane region" description="Helical" evidence="6">
    <location>
        <begin position="275"/>
        <end position="299"/>
    </location>
</feature>
<dbReference type="Proteomes" id="UP000711996">
    <property type="component" value="Unassembled WGS sequence"/>
</dbReference>
<feature type="transmembrane region" description="Helical" evidence="6">
    <location>
        <begin position="176"/>
        <end position="200"/>
    </location>
</feature>
<dbReference type="PANTHER" id="PTHR43791">
    <property type="entry name" value="PERMEASE-RELATED"/>
    <property type="match status" value="1"/>
</dbReference>